<sequence length="347" mass="38545">MSARDDMHRPARVDQAILRWRADWVKRHGYRPAVIAYTGYGSPRWVRVLARVLYSRRGVVFRGDPTGVRGWRSFTRVPVADAEVDVELNGVHHTVRADHGGVVDVVVEQEMAPGRHTITMSAGGSPPVTADIFVLGDEERFGIISDIDDTVMVTALPRPLLAAWHTFVVNEHARAATPGMPVLYERLSDAHDAPPVFYLSTGAWNVAPTLTRFLSSNLYPPGALLLTDWGPTKDRWFRSGKDHKRANLHRWADEFPQVKWLLFGDDGQHDEMLYREFADAHPDQVVAVCIRQLTPGEAVLAGSSLRESPKPEGSQVPWLSAHDGAGLARQLEGIGLLPPERSPQNTV</sequence>
<proteinExistence type="predicted"/>
<protein>
    <submittedName>
        <fullName evidence="2">DUF2183 domain-containing protein</fullName>
    </submittedName>
</protein>
<dbReference type="Pfam" id="PF09949">
    <property type="entry name" value="APP1_cat"/>
    <property type="match status" value="1"/>
</dbReference>
<name>A0ABP7D214_9ACTN</name>
<dbReference type="PANTHER" id="PTHR28208">
    <property type="entry name" value="PHOSPHATIDATE PHOSPHATASE APP1"/>
    <property type="match status" value="1"/>
</dbReference>
<dbReference type="EMBL" id="BAAAYX010000003">
    <property type="protein sequence ID" value="GAA3699611.1"/>
    <property type="molecule type" value="Genomic_DNA"/>
</dbReference>
<feature type="domain" description="Phosphatidate phosphatase APP1 catalytic" evidence="1">
    <location>
        <begin position="141"/>
        <end position="292"/>
    </location>
</feature>
<reference evidence="3" key="1">
    <citation type="journal article" date="2019" name="Int. J. Syst. Evol. Microbiol.">
        <title>The Global Catalogue of Microorganisms (GCM) 10K type strain sequencing project: providing services to taxonomists for standard genome sequencing and annotation.</title>
        <authorList>
            <consortium name="The Broad Institute Genomics Platform"/>
            <consortium name="The Broad Institute Genome Sequencing Center for Infectious Disease"/>
            <person name="Wu L."/>
            <person name="Ma J."/>
        </authorList>
    </citation>
    <scope>NUCLEOTIDE SEQUENCE [LARGE SCALE GENOMIC DNA]</scope>
    <source>
        <strain evidence="3">JCM 16548</strain>
    </source>
</reference>
<dbReference type="RefSeq" id="WP_344811712.1">
    <property type="nucleotide sequence ID" value="NZ_BAAAYX010000003.1"/>
</dbReference>
<organism evidence="2 3">
    <name type="scientific">Microlunatus aurantiacus</name>
    <dbReference type="NCBI Taxonomy" id="446786"/>
    <lineage>
        <taxon>Bacteria</taxon>
        <taxon>Bacillati</taxon>
        <taxon>Actinomycetota</taxon>
        <taxon>Actinomycetes</taxon>
        <taxon>Propionibacteriales</taxon>
        <taxon>Propionibacteriaceae</taxon>
        <taxon>Microlunatus</taxon>
    </lineage>
</organism>
<evidence type="ECO:0000313" key="2">
    <source>
        <dbReference type="EMBL" id="GAA3699611.1"/>
    </source>
</evidence>
<dbReference type="PANTHER" id="PTHR28208:SF3">
    <property type="entry name" value="PHOSPHATIDATE PHOSPHATASE APP1"/>
    <property type="match status" value="1"/>
</dbReference>
<evidence type="ECO:0000259" key="1">
    <source>
        <dbReference type="Pfam" id="PF09949"/>
    </source>
</evidence>
<accession>A0ABP7D214</accession>
<dbReference type="Proteomes" id="UP001500051">
    <property type="component" value="Unassembled WGS sequence"/>
</dbReference>
<gene>
    <name evidence="2" type="ORF">GCM10022204_15250</name>
</gene>
<comment type="caution">
    <text evidence="2">The sequence shown here is derived from an EMBL/GenBank/DDBJ whole genome shotgun (WGS) entry which is preliminary data.</text>
</comment>
<dbReference type="InterPro" id="IPR052935">
    <property type="entry name" value="Mg2+_PAP"/>
</dbReference>
<dbReference type="InterPro" id="IPR019236">
    <property type="entry name" value="APP1_cat"/>
</dbReference>
<keyword evidence="3" id="KW-1185">Reference proteome</keyword>
<evidence type="ECO:0000313" key="3">
    <source>
        <dbReference type="Proteomes" id="UP001500051"/>
    </source>
</evidence>